<feature type="chain" id="PRO_5012500228" evidence="1">
    <location>
        <begin position="24"/>
        <end position="137"/>
    </location>
</feature>
<dbReference type="CDD" id="cd02947">
    <property type="entry name" value="TRX_family"/>
    <property type="match status" value="1"/>
</dbReference>
<evidence type="ECO:0000259" key="2">
    <source>
        <dbReference type="PROSITE" id="PS51352"/>
    </source>
</evidence>
<dbReference type="InterPro" id="IPR036249">
    <property type="entry name" value="Thioredoxin-like_sf"/>
</dbReference>
<sequence length="137" mass="15248">MKRLILINLLFLFMLLLHSPAASQDAAGEPIPQVPTPGMVTMLDLGAHKCIPCKMMAPVIEELQKEYQGRASVIFIDVWQNREEGAKYSLRAIPTQIFYDETGKEVSRHVGYMDKKSIVAMFDKLGVPKTKAAGNAQ</sequence>
<feature type="signal peptide" evidence="1">
    <location>
        <begin position="1"/>
        <end position="23"/>
    </location>
</feature>
<accession>A0A1M6EFV3</accession>
<keyword evidence="1" id="KW-0732">Signal</keyword>
<evidence type="ECO:0000313" key="4">
    <source>
        <dbReference type="Proteomes" id="UP000183994"/>
    </source>
</evidence>
<dbReference type="GO" id="GO:0005829">
    <property type="term" value="C:cytosol"/>
    <property type="evidence" value="ECO:0007669"/>
    <property type="project" value="TreeGrafter"/>
</dbReference>
<name>A0A1M6EFV3_9BACT</name>
<dbReference type="Proteomes" id="UP000183994">
    <property type="component" value="Unassembled WGS sequence"/>
</dbReference>
<protein>
    <submittedName>
        <fullName evidence="3">Thioredoxin 1</fullName>
    </submittedName>
</protein>
<dbReference type="STRING" id="1121393.SAMN02745216_00644"/>
<dbReference type="GO" id="GO:0015035">
    <property type="term" value="F:protein-disulfide reductase activity"/>
    <property type="evidence" value="ECO:0007669"/>
    <property type="project" value="TreeGrafter"/>
</dbReference>
<dbReference type="Gene3D" id="3.40.30.10">
    <property type="entry name" value="Glutaredoxin"/>
    <property type="match status" value="1"/>
</dbReference>
<dbReference type="Pfam" id="PF00085">
    <property type="entry name" value="Thioredoxin"/>
    <property type="match status" value="1"/>
</dbReference>
<dbReference type="OrthoDB" id="9790390at2"/>
<dbReference type="AlphaFoldDB" id="A0A1M6EFV3"/>
<organism evidence="3 4">
    <name type="scientific">Desulfatibacillum alkenivorans DSM 16219</name>
    <dbReference type="NCBI Taxonomy" id="1121393"/>
    <lineage>
        <taxon>Bacteria</taxon>
        <taxon>Pseudomonadati</taxon>
        <taxon>Thermodesulfobacteriota</taxon>
        <taxon>Desulfobacteria</taxon>
        <taxon>Desulfobacterales</taxon>
        <taxon>Desulfatibacillaceae</taxon>
        <taxon>Desulfatibacillum</taxon>
    </lineage>
</organism>
<reference evidence="4" key="1">
    <citation type="submission" date="2016-11" db="EMBL/GenBank/DDBJ databases">
        <authorList>
            <person name="Varghese N."/>
            <person name="Submissions S."/>
        </authorList>
    </citation>
    <scope>NUCLEOTIDE SEQUENCE [LARGE SCALE GENOMIC DNA]</scope>
    <source>
        <strain evidence="4">DSM 16219</strain>
    </source>
</reference>
<dbReference type="PANTHER" id="PTHR45663">
    <property type="entry name" value="GEO12009P1"/>
    <property type="match status" value="1"/>
</dbReference>
<feature type="domain" description="Thioredoxin" evidence="2">
    <location>
        <begin position="13"/>
        <end position="127"/>
    </location>
</feature>
<dbReference type="PROSITE" id="PS51352">
    <property type="entry name" value="THIOREDOXIN_2"/>
    <property type="match status" value="1"/>
</dbReference>
<evidence type="ECO:0000256" key="1">
    <source>
        <dbReference type="SAM" id="SignalP"/>
    </source>
</evidence>
<gene>
    <name evidence="3" type="ORF">SAMN02745216_00644</name>
</gene>
<evidence type="ECO:0000313" key="3">
    <source>
        <dbReference type="EMBL" id="SHI84345.1"/>
    </source>
</evidence>
<dbReference type="SUPFAM" id="SSF52833">
    <property type="entry name" value="Thioredoxin-like"/>
    <property type="match status" value="1"/>
</dbReference>
<dbReference type="PANTHER" id="PTHR45663:SF11">
    <property type="entry name" value="GEO12009P1"/>
    <property type="match status" value="1"/>
</dbReference>
<dbReference type="InterPro" id="IPR013766">
    <property type="entry name" value="Thioredoxin_domain"/>
</dbReference>
<proteinExistence type="predicted"/>
<keyword evidence="4" id="KW-1185">Reference proteome</keyword>
<dbReference type="GO" id="GO:0045454">
    <property type="term" value="P:cell redox homeostasis"/>
    <property type="evidence" value="ECO:0007669"/>
    <property type="project" value="TreeGrafter"/>
</dbReference>
<dbReference type="EMBL" id="FQZU01000002">
    <property type="protein sequence ID" value="SHI84345.1"/>
    <property type="molecule type" value="Genomic_DNA"/>
</dbReference>
<dbReference type="RefSeq" id="WP_083610730.1">
    <property type="nucleotide sequence ID" value="NZ_FQZU01000002.1"/>
</dbReference>